<comment type="caution">
    <text evidence="1">The sequence shown here is derived from an EMBL/GenBank/DDBJ whole genome shotgun (WGS) entry which is preliminary data.</text>
</comment>
<dbReference type="OrthoDB" id="7605048at2"/>
<sequence>MRTIYSGFDNLDVSYKGHISDAFLAKLEDAKARAIEVRSEILIEHGGIRMHVAESGGAGGYPFRCDTGPLGGTWFFRRPNPKDPWTIRFSAKSLTVSQFGVDGTRAQIEDTLHALGCMLHPNPESIGRVDFAVDILAPGFELQPDNFVLHARMGRSDHAEVDTIQSHGRSGRYTSVTAGTKNRRQVIVYDKRLEVTNKPLKAPWFKIWEVEMTRRGIKPLNFKDRHEGAVWRVEARAGKQCLKDQHDVTSWSDLHREIKTIFETVLDKIRYTHPNADTNRSRWPEHRFWDLARAEVSRIELDRTGLLDQERILEASRVAQAELLRQQLVGLAASEAALTARNDDDPARAAVETLQETIRSNGEQFRESFERAKGRYAHFK</sequence>
<protein>
    <recommendedName>
        <fullName evidence="3">Replication initiation factor</fullName>
    </recommendedName>
</protein>
<organism evidence="1 2">
    <name type="scientific">Thalassobaculum litoreum DSM 18839</name>
    <dbReference type="NCBI Taxonomy" id="1123362"/>
    <lineage>
        <taxon>Bacteria</taxon>
        <taxon>Pseudomonadati</taxon>
        <taxon>Pseudomonadota</taxon>
        <taxon>Alphaproteobacteria</taxon>
        <taxon>Rhodospirillales</taxon>
        <taxon>Thalassobaculaceae</taxon>
        <taxon>Thalassobaculum</taxon>
    </lineage>
</organism>
<dbReference type="Proteomes" id="UP000198615">
    <property type="component" value="Unassembled WGS sequence"/>
</dbReference>
<gene>
    <name evidence="1" type="ORF">SAMN05660686_04906</name>
</gene>
<evidence type="ECO:0000313" key="2">
    <source>
        <dbReference type="Proteomes" id="UP000198615"/>
    </source>
</evidence>
<proteinExistence type="predicted"/>
<keyword evidence="2" id="KW-1185">Reference proteome</keyword>
<reference evidence="1 2" key="1">
    <citation type="submission" date="2016-10" db="EMBL/GenBank/DDBJ databases">
        <authorList>
            <person name="Varghese N."/>
            <person name="Submissions S."/>
        </authorList>
    </citation>
    <scope>NUCLEOTIDE SEQUENCE [LARGE SCALE GENOMIC DNA]</scope>
    <source>
        <strain evidence="1 2">DSM 18839</strain>
    </source>
</reference>
<evidence type="ECO:0008006" key="3">
    <source>
        <dbReference type="Google" id="ProtNLM"/>
    </source>
</evidence>
<name>A0A8G2BMP2_9PROT</name>
<accession>A0A8G2BMP2</accession>
<dbReference type="EMBL" id="FNBW01000025">
    <property type="protein sequence ID" value="SDG57670.1"/>
    <property type="molecule type" value="Genomic_DNA"/>
</dbReference>
<evidence type="ECO:0000313" key="1">
    <source>
        <dbReference type="EMBL" id="SDG57670.1"/>
    </source>
</evidence>
<dbReference type="RefSeq" id="WP_139189467.1">
    <property type="nucleotide sequence ID" value="NZ_FNBW01000025.1"/>
</dbReference>
<dbReference type="AlphaFoldDB" id="A0A8G2BMP2"/>